<organism evidence="1 2">
    <name type="scientific">Goodfellowiella coeruleoviolacea</name>
    <dbReference type="NCBI Taxonomy" id="334858"/>
    <lineage>
        <taxon>Bacteria</taxon>
        <taxon>Bacillati</taxon>
        <taxon>Actinomycetota</taxon>
        <taxon>Actinomycetes</taxon>
        <taxon>Pseudonocardiales</taxon>
        <taxon>Pseudonocardiaceae</taxon>
        <taxon>Goodfellowiella</taxon>
    </lineage>
</organism>
<dbReference type="EMBL" id="JAMTCK010000011">
    <property type="protein sequence ID" value="MCP2167701.1"/>
    <property type="molecule type" value="Genomic_DNA"/>
</dbReference>
<evidence type="ECO:0000313" key="1">
    <source>
        <dbReference type="EMBL" id="MCP2167701.1"/>
    </source>
</evidence>
<sequence>MRASNPGMKILVARIIPVEPSGCAACPQRVVALNKAIPGWAAGKSTAQSPITVLDQWTGFTAATDTNAGV</sequence>
<dbReference type="InterPro" id="IPR036514">
    <property type="entry name" value="SGNH_hydro_sf"/>
</dbReference>
<protein>
    <submittedName>
        <fullName evidence="1">Uncharacterized protein</fullName>
    </submittedName>
</protein>
<keyword evidence="2" id="KW-1185">Reference proteome</keyword>
<accession>A0AAE3GGA7</accession>
<dbReference type="Gene3D" id="3.40.50.1110">
    <property type="entry name" value="SGNH hydrolase"/>
    <property type="match status" value="1"/>
</dbReference>
<reference evidence="1" key="1">
    <citation type="submission" date="2022-06" db="EMBL/GenBank/DDBJ databases">
        <title>Genomic Encyclopedia of Archaeal and Bacterial Type Strains, Phase II (KMG-II): from individual species to whole genera.</title>
        <authorList>
            <person name="Goeker M."/>
        </authorList>
    </citation>
    <scope>NUCLEOTIDE SEQUENCE</scope>
    <source>
        <strain evidence="1">DSM 43935</strain>
    </source>
</reference>
<evidence type="ECO:0000313" key="2">
    <source>
        <dbReference type="Proteomes" id="UP001206128"/>
    </source>
</evidence>
<comment type="caution">
    <text evidence="1">The sequence shown here is derived from an EMBL/GenBank/DDBJ whole genome shotgun (WGS) entry which is preliminary data.</text>
</comment>
<dbReference type="Proteomes" id="UP001206128">
    <property type="component" value="Unassembled WGS sequence"/>
</dbReference>
<dbReference type="AlphaFoldDB" id="A0AAE3GGA7"/>
<dbReference type="SUPFAM" id="SSF52266">
    <property type="entry name" value="SGNH hydrolase"/>
    <property type="match status" value="1"/>
</dbReference>
<name>A0AAE3GGA7_9PSEU</name>
<gene>
    <name evidence="1" type="ORF">LX83_004574</name>
</gene>
<proteinExistence type="predicted"/>